<dbReference type="SUPFAM" id="SSF52540">
    <property type="entry name" value="P-loop containing nucleoside triphosphate hydrolases"/>
    <property type="match status" value="1"/>
</dbReference>
<protein>
    <recommendedName>
        <fullName evidence="2">Thymidylate kinase-like domain-containing protein</fullName>
    </recommendedName>
</protein>
<evidence type="ECO:0000313" key="4">
    <source>
        <dbReference type="Proteomes" id="UP000034366"/>
    </source>
</evidence>
<dbReference type="AlphaFoldDB" id="A0A0G0LC69"/>
<dbReference type="GO" id="GO:0006235">
    <property type="term" value="P:dTTP biosynthetic process"/>
    <property type="evidence" value="ECO:0007669"/>
    <property type="project" value="TreeGrafter"/>
</dbReference>
<accession>A0A0G0LC69</accession>
<comment type="caution">
    <text evidence="3">The sequence shown here is derived from an EMBL/GenBank/DDBJ whole genome shotgun (WGS) entry which is preliminary data.</text>
</comment>
<dbReference type="GO" id="GO:0006227">
    <property type="term" value="P:dUDP biosynthetic process"/>
    <property type="evidence" value="ECO:0007669"/>
    <property type="project" value="TreeGrafter"/>
</dbReference>
<dbReference type="Proteomes" id="UP000034366">
    <property type="component" value="Unassembled WGS sequence"/>
</dbReference>
<evidence type="ECO:0000259" key="2">
    <source>
        <dbReference type="Pfam" id="PF02223"/>
    </source>
</evidence>
<dbReference type="PANTHER" id="PTHR10344">
    <property type="entry name" value="THYMIDYLATE KINASE"/>
    <property type="match status" value="1"/>
</dbReference>
<comment type="similarity">
    <text evidence="1">Belongs to the thymidylate kinase family.</text>
</comment>
<evidence type="ECO:0000313" key="3">
    <source>
        <dbReference type="EMBL" id="KKQ50236.1"/>
    </source>
</evidence>
<dbReference type="Pfam" id="PF02223">
    <property type="entry name" value="Thymidylate_kin"/>
    <property type="match status" value="1"/>
</dbReference>
<dbReference type="GO" id="GO:0006233">
    <property type="term" value="P:dTDP biosynthetic process"/>
    <property type="evidence" value="ECO:0007669"/>
    <property type="project" value="TreeGrafter"/>
</dbReference>
<dbReference type="Gene3D" id="3.40.50.300">
    <property type="entry name" value="P-loop containing nucleotide triphosphate hydrolases"/>
    <property type="match status" value="1"/>
</dbReference>
<dbReference type="GO" id="GO:0004798">
    <property type="term" value="F:dTMP kinase activity"/>
    <property type="evidence" value="ECO:0007669"/>
    <property type="project" value="TreeGrafter"/>
</dbReference>
<evidence type="ECO:0000256" key="1">
    <source>
        <dbReference type="ARBA" id="ARBA00009776"/>
    </source>
</evidence>
<dbReference type="InterPro" id="IPR039430">
    <property type="entry name" value="Thymidylate_kin-like_dom"/>
</dbReference>
<gene>
    <name evidence="3" type="ORF">US67_C0008G0017</name>
</gene>
<dbReference type="EMBL" id="LBTW01000008">
    <property type="protein sequence ID" value="KKQ50236.1"/>
    <property type="molecule type" value="Genomic_DNA"/>
</dbReference>
<sequence length="194" mass="22373">MERGKFIVIYGANNLGKTVQAKKLAENLNTEGVEAKYLKYPIYDLEPTGPRLNNILRNHSENLTPLQLQKIFAQNRRDYEPTLIQQLYRGTWIVAEDYRRTGVAWGVTFGVPLTIMEKINRDLYPEDLEICLDGERFTGGIERGHLHEESGKWEQNRDVHLMLADKYGWEIVGANRSIETVSVDIWNRVAAKLL</sequence>
<name>A0A0G0LC69_9BACT</name>
<dbReference type="PANTHER" id="PTHR10344:SF1">
    <property type="entry name" value="THYMIDYLATE KINASE"/>
    <property type="match status" value="1"/>
</dbReference>
<organism evidence="3 4">
    <name type="scientific">Candidatus Woesebacteria bacterium GW2011_GWD1_38_10</name>
    <dbReference type="NCBI Taxonomy" id="1618592"/>
    <lineage>
        <taxon>Bacteria</taxon>
        <taxon>Candidatus Woeseibacteriota</taxon>
    </lineage>
</organism>
<proteinExistence type="inferred from homology"/>
<dbReference type="GO" id="GO:0005737">
    <property type="term" value="C:cytoplasm"/>
    <property type="evidence" value="ECO:0007669"/>
    <property type="project" value="TreeGrafter"/>
</dbReference>
<feature type="domain" description="Thymidylate kinase-like" evidence="2">
    <location>
        <begin position="11"/>
        <end position="184"/>
    </location>
</feature>
<reference evidence="3 4" key="1">
    <citation type="journal article" date="2015" name="Nature">
        <title>rRNA introns, odd ribosomes, and small enigmatic genomes across a large radiation of phyla.</title>
        <authorList>
            <person name="Brown C.T."/>
            <person name="Hug L.A."/>
            <person name="Thomas B.C."/>
            <person name="Sharon I."/>
            <person name="Castelle C.J."/>
            <person name="Singh A."/>
            <person name="Wilkins M.J."/>
            <person name="Williams K.H."/>
            <person name="Banfield J.F."/>
        </authorList>
    </citation>
    <scope>NUCLEOTIDE SEQUENCE [LARGE SCALE GENOMIC DNA]</scope>
</reference>
<dbReference type="InterPro" id="IPR027417">
    <property type="entry name" value="P-loop_NTPase"/>
</dbReference>